<dbReference type="Proteomes" id="UP001217089">
    <property type="component" value="Unassembled WGS sequence"/>
</dbReference>
<keyword evidence="4" id="KW-0539">Nucleus</keyword>
<dbReference type="PANTHER" id="PTHR10997:SF7">
    <property type="entry name" value="IMPORTIN-11"/>
    <property type="match status" value="1"/>
</dbReference>
<comment type="subcellular location">
    <subcellularLocation>
        <location evidence="1">Nucleus</location>
    </subcellularLocation>
</comment>
<dbReference type="Gene3D" id="1.25.10.10">
    <property type="entry name" value="Leucine-rich Repeat Variant"/>
    <property type="match status" value="1"/>
</dbReference>
<dbReference type="SUPFAM" id="SSF48371">
    <property type="entry name" value="ARM repeat"/>
    <property type="match status" value="1"/>
</dbReference>
<dbReference type="Pfam" id="PF03810">
    <property type="entry name" value="IBN_N"/>
    <property type="match status" value="1"/>
</dbReference>
<evidence type="ECO:0000256" key="3">
    <source>
        <dbReference type="ARBA" id="ARBA00022448"/>
    </source>
</evidence>
<dbReference type="InterPro" id="IPR058669">
    <property type="entry name" value="TPR_IPO7/11-like"/>
</dbReference>
<name>A0ABQ9EL10_TEGGR</name>
<dbReference type="EMBL" id="JARBDR010000903">
    <property type="protein sequence ID" value="KAJ8303928.1"/>
    <property type="molecule type" value="Genomic_DNA"/>
</dbReference>
<dbReference type="PANTHER" id="PTHR10997">
    <property type="entry name" value="IMPORTIN-7, 8, 11"/>
    <property type="match status" value="1"/>
</dbReference>
<comment type="similarity">
    <text evidence="2">Belongs to the importin beta family.</text>
</comment>
<organism evidence="6 7">
    <name type="scientific">Tegillarca granosa</name>
    <name type="common">Malaysian cockle</name>
    <name type="synonym">Anadara granosa</name>
    <dbReference type="NCBI Taxonomy" id="220873"/>
    <lineage>
        <taxon>Eukaryota</taxon>
        <taxon>Metazoa</taxon>
        <taxon>Spiralia</taxon>
        <taxon>Lophotrochozoa</taxon>
        <taxon>Mollusca</taxon>
        <taxon>Bivalvia</taxon>
        <taxon>Autobranchia</taxon>
        <taxon>Pteriomorphia</taxon>
        <taxon>Arcoida</taxon>
        <taxon>Arcoidea</taxon>
        <taxon>Arcidae</taxon>
        <taxon>Tegillarca</taxon>
    </lineage>
</organism>
<dbReference type="InterPro" id="IPR001494">
    <property type="entry name" value="Importin-beta_N"/>
</dbReference>
<evidence type="ECO:0000256" key="4">
    <source>
        <dbReference type="ARBA" id="ARBA00023242"/>
    </source>
</evidence>
<dbReference type="InterPro" id="IPR016024">
    <property type="entry name" value="ARM-type_fold"/>
</dbReference>
<evidence type="ECO:0000313" key="6">
    <source>
        <dbReference type="EMBL" id="KAJ8303928.1"/>
    </source>
</evidence>
<dbReference type="InterPro" id="IPR011989">
    <property type="entry name" value="ARM-like"/>
</dbReference>
<accession>A0ABQ9EL10</accession>
<evidence type="ECO:0000259" key="5">
    <source>
        <dbReference type="PROSITE" id="PS50166"/>
    </source>
</evidence>
<feature type="domain" description="Importin N-terminal" evidence="5">
    <location>
        <begin position="30"/>
        <end position="102"/>
    </location>
</feature>
<comment type="caution">
    <text evidence="6">The sequence shown here is derived from an EMBL/GenBank/DDBJ whole genome shotgun (WGS) entry which is preliminary data.</text>
</comment>
<evidence type="ECO:0000313" key="7">
    <source>
        <dbReference type="Proteomes" id="UP001217089"/>
    </source>
</evidence>
<keyword evidence="3" id="KW-0813">Transport</keyword>
<evidence type="ECO:0000256" key="1">
    <source>
        <dbReference type="ARBA" id="ARBA00004123"/>
    </source>
</evidence>
<dbReference type="SMART" id="SM00913">
    <property type="entry name" value="IBN_N"/>
    <property type="match status" value="1"/>
</dbReference>
<dbReference type="Pfam" id="PF25758">
    <property type="entry name" value="TPR_IPO11"/>
    <property type="match status" value="1"/>
</dbReference>
<reference evidence="6 7" key="1">
    <citation type="submission" date="2022-12" db="EMBL/GenBank/DDBJ databases">
        <title>Chromosome-level genome of Tegillarca granosa.</title>
        <authorList>
            <person name="Kim J."/>
        </authorList>
    </citation>
    <scope>NUCLEOTIDE SEQUENCE [LARGE SCALE GENOMIC DNA]</scope>
    <source>
        <strain evidence="6">Teg-2019</strain>
        <tissue evidence="6">Adductor muscle</tissue>
    </source>
</reference>
<sequence>MKMDTTSAVPVVLETLRNACCQNADILKPAEKQLQSWETQPGFYTILSEIFCNHSIDTNVRWLAVLYCKNGVDRYWRRNAPNAIAEEEKDSLKVRLLSNFNEPVPQIATQLAVLIAKIARYDCPRNWSQLLPTLFEAVRHPEDLLQQRALLVLHHVTKTIASKRLASDRKLFEDLTKEIFGFISSLWISNLENFQQLAFKHDSNMLNALDKSILTCKILRKQIAFGFKEPGENEEVVHFLNQIFTRLKEMLDCRRTMWGHHQILEKCEKMITLLSKILLDLLEMHPVTFVRLIQPTLQFTTTYNFSHTEKELVFERFTVNCFNLIKGILLNDMYRPTQNSTEYNIPVLVNHKDIVEPIRSEAHRIKMEFFTFDTLSEICRRLVSEYFLFSNDDLNTWDTDPEEFCQEEGGDSYKYSLRPSTECLFLTLFKEFRTSLSPVLLDIVRSLQGPCDPEDLMTILRKDAVYNAVGLAAFDLFDDISFDEWFTTHLMQELQNKHVKIIRRRVIWLCGQWVGVKMSASLRPTLYQVIIPLLDKEEDLVVRLEAAGTLKTDILQKIVPVDDFEFSTEQFLPYLETSFTLLFELLKEVHECDTKMQVLHVISFVIERVGSQIRPYTSSLMQYLPALWQESADHNMLKCAILTTLIHLVQHLYLKCLVKLGTENLRICLKVIEAYIYFCPHDFMQQFSQELVTSLGSLMTDIRTEGLVLILRVIELVFKTFPTEGPKVFQPLLPKLFNSLLDEEEHPVVLTMYVTLFARILLQNQDYMWTFLNRISTDLNKDSKSLLGKVIDTFVDKIDNMAQPEKRKLVALAVTSLLSVNVSTVMDKFAAIINICVEVLHDVTRIPVDEDTVLQMDIHLLRKDPVHTIPLKDFLISQLSACQQLHGQVTFNRLMEQVDTEITQQLHEFATSF</sequence>
<gene>
    <name evidence="6" type="ORF">KUTeg_017511</name>
</gene>
<keyword evidence="7" id="KW-1185">Reference proteome</keyword>
<dbReference type="PROSITE" id="PS50166">
    <property type="entry name" value="IMPORTIN_B_NT"/>
    <property type="match status" value="1"/>
</dbReference>
<evidence type="ECO:0000256" key="2">
    <source>
        <dbReference type="ARBA" id="ARBA00007991"/>
    </source>
</evidence>
<protein>
    <recommendedName>
        <fullName evidence="5">Importin N-terminal domain-containing protein</fullName>
    </recommendedName>
</protein>
<proteinExistence type="inferred from homology"/>